<reference evidence="4" key="1">
    <citation type="submission" date="2016-10" db="EMBL/GenBank/DDBJ databases">
        <authorList>
            <person name="Varghese N."/>
            <person name="Submissions S."/>
        </authorList>
    </citation>
    <scope>NUCLEOTIDE SEQUENCE [LARGE SCALE GENOMIC DNA]</scope>
    <source>
        <strain evidence="4">DSM 15718</strain>
    </source>
</reference>
<dbReference type="Proteomes" id="UP000198569">
    <property type="component" value="Unassembled WGS sequence"/>
</dbReference>
<sequence length="86" mass="9716">MKKSIYTVLLAAFSVATNACPMCEKQQPKILRGIAHGAGPESNLDYVIVWGMVAFVLITLFYALKYLIKPKENNDDHIKRTIINFE</sequence>
<dbReference type="AlphaFoldDB" id="A0A1H3F9W5"/>
<keyword evidence="4" id="KW-1185">Reference proteome</keyword>
<keyword evidence="1" id="KW-0472">Membrane</keyword>
<evidence type="ECO:0008006" key="5">
    <source>
        <dbReference type="Google" id="ProtNLM"/>
    </source>
</evidence>
<evidence type="ECO:0000256" key="2">
    <source>
        <dbReference type="SAM" id="SignalP"/>
    </source>
</evidence>
<feature type="transmembrane region" description="Helical" evidence="1">
    <location>
        <begin position="43"/>
        <end position="64"/>
    </location>
</feature>
<evidence type="ECO:0000256" key="1">
    <source>
        <dbReference type="SAM" id="Phobius"/>
    </source>
</evidence>
<protein>
    <recommendedName>
        <fullName evidence="5">CcmD family protein</fullName>
    </recommendedName>
</protein>
<keyword evidence="1" id="KW-0812">Transmembrane</keyword>
<evidence type="ECO:0000313" key="4">
    <source>
        <dbReference type="Proteomes" id="UP000198569"/>
    </source>
</evidence>
<dbReference type="OrthoDB" id="678322at2"/>
<name>A0A1H3F9W5_9FLAO</name>
<evidence type="ECO:0000313" key="3">
    <source>
        <dbReference type="EMBL" id="SDX87138.1"/>
    </source>
</evidence>
<keyword evidence="2" id="KW-0732">Signal</keyword>
<proteinExistence type="predicted"/>
<dbReference type="STRING" id="229203.SAMN05444338_11712"/>
<feature type="signal peptide" evidence="2">
    <location>
        <begin position="1"/>
        <end position="19"/>
    </location>
</feature>
<keyword evidence="1" id="KW-1133">Transmembrane helix</keyword>
<accession>A0A1H3F9W5</accession>
<dbReference type="EMBL" id="FNMV01000017">
    <property type="protein sequence ID" value="SDX87138.1"/>
    <property type="molecule type" value="Genomic_DNA"/>
</dbReference>
<dbReference type="RefSeq" id="WP_091434739.1">
    <property type="nucleotide sequence ID" value="NZ_FNMV01000017.1"/>
</dbReference>
<feature type="chain" id="PRO_5011621724" description="CcmD family protein" evidence="2">
    <location>
        <begin position="20"/>
        <end position="86"/>
    </location>
</feature>
<gene>
    <name evidence="3" type="ORF">SAMN05444338_11712</name>
</gene>
<organism evidence="3 4">
    <name type="scientific">Flavobacterium degerlachei</name>
    <dbReference type="NCBI Taxonomy" id="229203"/>
    <lineage>
        <taxon>Bacteria</taxon>
        <taxon>Pseudomonadati</taxon>
        <taxon>Bacteroidota</taxon>
        <taxon>Flavobacteriia</taxon>
        <taxon>Flavobacteriales</taxon>
        <taxon>Flavobacteriaceae</taxon>
        <taxon>Flavobacterium</taxon>
    </lineage>
</organism>